<dbReference type="Pfam" id="PF22505">
    <property type="entry name" value="RNase_J_b_CASP"/>
    <property type="match status" value="1"/>
</dbReference>
<dbReference type="Gene3D" id="3.40.50.10710">
    <property type="entry name" value="Metallo-hydrolase/oxidoreductase"/>
    <property type="match status" value="1"/>
</dbReference>
<gene>
    <name evidence="10" type="primary">rnjA</name>
    <name evidence="10" type="ORF">MHSWG343_02430</name>
</gene>
<dbReference type="CDD" id="cd07714">
    <property type="entry name" value="RNaseJ_MBL-fold"/>
    <property type="match status" value="1"/>
</dbReference>
<comment type="caution">
    <text evidence="10">The sequence shown here is derived from an EMBL/GenBank/DDBJ whole genome shotgun (WGS) entry which is preliminary data.</text>
</comment>
<dbReference type="InterPro" id="IPR042173">
    <property type="entry name" value="RNase_J_2"/>
</dbReference>
<evidence type="ECO:0000256" key="5">
    <source>
        <dbReference type="ARBA" id="ARBA00022833"/>
    </source>
</evidence>
<keyword evidence="7" id="KW-0694">RNA-binding</keyword>
<dbReference type="NCBIfam" id="TIGR00649">
    <property type="entry name" value="MG423"/>
    <property type="match status" value="1"/>
</dbReference>
<evidence type="ECO:0000256" key="2">
    <source>
        <dbReference type="ARBA" id="ARBA00022722"/>
    </source>
</evidence>
<dbReference type="InterPro" id="IPR041636">
    <property type="entry name" value="RNase_J_C"/>
</dbReference>
<evidence type="ECO:0000256" key="7">
    <source>
        <dbReference type="ARBA" id="ARBA00022884"/>
    </source>
</evidence>
<accession>A0A478FQA3</accession>
<dbReference type="AlphaFoldDB" id="A0A478FQA3"/>
<dbReference type="GO" id="GO:0046872">
    <property type="term" value="F:metal ion binding"/>
    <property type="evidence" value="ECO:0007669"/>
    <property type="project" value="UniProtKB-KW"/>
</dbReference>
<dbReference type="Pfam" id="PF12706">
    <property type="entry name" value="Lactamase_B_2"/>
    <property type="match status" value="1"/>
</dbReference>
<evidence type="ECO:0000256" key="8">
    <source>
        <dbReference type="SAM" id="MobiDB-lite"/>
    </source>
</evidence>
<evidence type="ECO:0000256" key="1">
    <source>
        <dbReference type="ARBA" id="ARBA00022490"/>
    </source>
</evidence>
<dbReference type="EMBL" id="BIMN01000001">
    <property type="protein sequence ID" value="GCE63257.1"/>
    <property type="molecule type" value="Genomic_DNA"/>
</dbReference>
<evidence type="ECO:0000256" key="4">
    <source>
        <dbReference type="ARBA" id="ARBA00022801"/>
    </source>
</evidence>
<keyword evidence="1" id="KW-0963">Cytoplasm</keyword>
<dbReference type="InterPro" id="IPR011108">
    <property type="entry name" value="RMMBL"/>
</dbReference>
<proteinExistence type="predicted"/>
<evidence type="ECO:0000256" key="3">
    <source>
        <dbReference type="ARBA" id="ARBA00022723"/>
    </source>
</evidence>
<keyword evidence="4" id="KW-0378">Hydrolase</keyword>
<evidence type="ECO:0000256" key="6">
    <source>
        <dbReference type="ARBA" id="ARBA00022839"/>
    </source>
</evidence>
<feature type="compositionally biased region" description="Basic and acidic residues" evidence="8">
    <location>
        <begin position="606"/>
        <end position="615"/>
    </location>
</feature>
<keyword evidence="6" id="KW-0269">Exonuclease</keyword>
<name>A0A478FQA3_9MOLU</name>
<dbReference type="GO" id="GO:0004527">
    <property type="term" value="F:exonuclease activity"/>
    <property type="evidence" value="ECO:0007669"/>
    <property type="project" value="UniProtKB-KW"/>
</dbReference>
<dbReference type="PANTHER" id="PTHR43694">
    <property type="entry name" value="RIBONUCLEASE J"/>
    <property type="match status" value="1"/>
</dbReference>
<dbReference type="Gene3D" id="3.60.15.10">
    <property type="entry name" value="Ribonuclease Z/Hydroxyacylglutathione hydrolase-like"/>
    <property type="match status" value="1"/>
</dbReference>
<dbReference type="InterPro" id="IPR004613">
    <property type="entry name" value="RNase_J"/>
</dbReference>
<feature type="domain" description="Metallo-beta-lactamase" evidence="9">
    <location>
        <begin position="48"/>
        <end position="243"/>
    </location>
</feature>
<feature type="region of interest" description="Disordered" evidence="8">
    <location>
        <begin position="594"/>
        <end position="637"/>
    </location>
</feature>
<organism evidence="10 11">
    <name type="scientific">Candidatus Mycoplasma haematohominis</name>
    <dbReference type="NCBI Taxonomy" id="1494318"/>
    <lineage>
        <taxon>Bacteria</taxon>
        <taxon>Bacillati</taxon>
        <taxon>Mycoplasmatota</taxon>
        <taxon>Mollicutes</taxon>
        <taxon>Mycoplasmataceae</taxon>
        <taxon>Mycoplasma</taxon>
    </lineage>
</organism>
<evidence type="ECO:0000313" key="11">
    <source>
        <dbReference type="Proteomes" id="UP000324831"/>
    </source>
</evidence>
<evidence type="ECO:0000259" key="9">
    <source>
        <dbReference type="SMART" id="SM00849"/>
    </source>
</evidence>
<dbReference type="Proteomes" id="UP000324831">
    <property type="component" value="Unassembled WGS sequence"/>
</dbReference>
<dbReference type="GO" id="GO:0003723">
    <property type="term" value="F:RNA binding"/>
    <property type="evidence" value="ECO:0007669"/>
    <property type="project" value="UniProtKB-KW"/>
</dbReference>
<sequence length="637" mass="70150">MSDLNSKVIIGGLEEQGEEFLQKKLDSLNTQQQIPTKCFALGGIEEIGKNTYCFEHDDEIIVIDVGVKFVNRRHLPGLSGVIPSVSYLKANQHKIKALIISHGHEDHIGGIVHILKQVNFPVIYSPIMASELIKRKISENSVPSQNIVLYSDKSVFVTKHFVIDFYRVNHSIPDSFGVALTSPNGVIVFSGDFRFDFASKEDKFDLHKVSKISDRGVDLLLCESTNAEQPGFNESEKGIINDLHNIMSSAKGRIIITFFASNIGRIEEVFKIAVNLNKKIVILGHSIDVNIAASQYVGYLKFDEKNLISAKDSGSYPDNEVLIICTGSQGEDTSALSNISKNRHPNIKLKSSDSIIFSSNVIPGNTYAVESLVNRLHKSGCNIFLNSPNLRIHSSGHATKLEQQLFVSLIRPSYIVPIHGETRMLKALSRNCGEIGFDTNKVFIVKNGDVVHLLNKVAYVSDEKVDASLVYIDGDETTSEGLEISQARSDLGNRGLVLLHVYLDSAKGEVHCVSPLANAGSYFVSDSNFSRTLQYNLQQDVKKKIKEKVSIDEIKSSLEKAISKELYNQKKQKPIVEVFITDLSKEDMMKDPIMPKEIEGATPAPAKKEGEDKGGNGDLDDAGLIVGAEDSTEGSVV</sequence>
<keyword evidence="2" id="KW-0540">Nuclease</keyword>
<evidence type="ECO:0000313" key="10">
    <source>
        <dbReference type="EMBL" id="GCE63257.1"/>
    </source>
</evidence>
<dbReference type="Pfam" id="PF17770">
    <property type="entry name" value="RNase_J_C"/>
    <property type="match status" value="1"/>
</dbReference>
<dbReference type="InterPro" id="IPR055132">
    <property type="entry name" value="RNase_J_b_CASP"/>
</dbReference>
<dbReference type="SMART" id="SM00849">
    <property type="entry name" value="Lactamase_B"/>
    <property type="match status" value="1"/>
</dbReference>
<protein>
    <submittedName>
        <fullName evidence="10">Ribonuclease J 1</fullName>
    </submittedName>
</protein>
<keyword evidence="5" id="KW-0862">Zinc</keyword>
<reference evidence="10 11" key="1">
    <citation type="submission" date="2019-01" db="EMBL/GenBank/DDBJ databases">
        <title>Draft genome sequences of Candidatus Mycoplasma haemohominis SWG34-3 identified from a patient with pyrexia, anemia and liver dysfunction.</title>
        <authorList>
            <person name="Sekizuka T."/>
            <person name="Hattori N."/>
            <person name="Katano H."/>
            <person name="Takuma T."/>
            <person name="Ito T."/>
            <person name="Arai N."/>
            <person name="Yanai R."/>
            <person name="Ishii S."/>
            <person name="Miura Y."/>
            <person name="Tokunaga T."/>
            <person name="Watanabe H."/>
            <person name="Nomura N."/>
            <person name="Eguchi J."/>
            <person name="Arai T."/>
            <person name="Hasegawa H."/>
            <person name="Nakamaki T."/>
            <person name="Wakita T."/>
            <person name="Niki Y."/>
            <person name="Kuroda M."/>
        </authorList>
    </citation>
    <scope>NUCLEOTIDE SEQUENCE [LARGE SCALE GENOMIC DNA]</scope>
    <source>
        <strain evidence="10">SWG34-3</strain>
    </source>
</reference>
<keyword evidence="3" id="KW-0479">Metal-binding</keyword>
<dbReference type="Gene3D" id="3.10.20.580">
    <property type="match status" value="1"/>
</dbReference>
<dbReference type="InterPro" id="IPR001279">
    <property type="entry name" value="Metallo-B-lactamas"/>
</dbReference>
<dbReference type="RefSeq" id="WP_216082854.1">
    <property type="nucleotide sequence ID" value="NZ_CACTIB010000008.1"/>
</dbReference>
<dbReference type="PANTHER" id="PTHR43694:SF1">
    <property type="entry name" value="RIBONUCLEASE J"/>
    <property type="match status" value="1"/>
</dbReference>
<dbReference type="Pfam" id="PF07521">
    <property type="entry name" value="RMMBL"/>
    <property type="match status" value="1"/>
</dbReference>
<dbReference type="InterPro" id="IPR036866">
    <property type="entry name" value="RibonucZ/Hydroxyglut_hydro"/>
</dbReference>
<dbReference type="SUPFAM" id="SSF56281">
    <property type="entry name" value="Metallo-hydrolase/oxidoreductase"/>
    <property type="match status" value="1"/>
</dbReference>